<dbReference type="Pfam" id="PF01872">
    <property type="entry name" value="RibD_C"/>
    <property type="match status" value="1"/>
</dbReference>
<keyword evidence="2" id="KW-0521">NADP</keyword>
<evidence type="ECO:0000313" key="5">
    <source>
        <dbReference type="EMBL" id="GAA1514671.1"/>
    </source>
</evidence>
<organism evidence="5 6">
    <name type="scientific">Kribbella lupini</name>
    <dbReference type="NCBI Taxonomy" id="291602"/>
    <lineage>
        <taxon>Bacteria</taxon>
        <taxon>Bacillati</taxon>
        <taxon>Actinomycetota</taxon>
        <taxon>Actinomycetes</taxon>
        <taxon>Propionibacteriales</taxon>
        <taxon>Kribbellaceae</taxon>
        <taxon>Kribbella</taxon>
    </lineage>
</organism>
<comment type="caution">
    <text evidence="5">The sequence shown here is derived from an EMBL/GenBank/DDBJ whole genome shotgun (WGS) entry which is preliminary data.</text>
</comment>
<protein>
    <recommendedName>
        <fullName evidence="4">Bacterial bifunctional deaminase-reductase C-terminal domain-containing protein</fullName>
    </recommendedName>
</protein>
<comment type="pathway">
    <text evidence="1">Cofactor biosynthesis; riboflavin biosynthesis.</text>
</comment>
<dbReference type="InterPro" id="IPR002734">
    <property type="entry name" value="RibDG_C"/>
</dbReference>
<dbReference type="SUPFAM" id="SSF53597">
    <property type="entry name" value="Dihydrofolate reductase-like"/>
    <property type="match status" value="1"/>
</dbReference>
<evidence type="ECO:0000256" key="2">
    <source>
        <dbReference type="ARBA" id="ARBA00022857"/>
    </source>
</evidence>
<reference evidence="5 6" key="1">
    <citation type="journal article" date="2019" name="Int. J. Syst. Evol. Microbiol.">
        <title>The Global Catalogue of Microorganisms (GCM) 10K type strain sequencing project: providing services to taxonomists for standard genome sequencing and annotation.</title>
        <authorList>
            <consortium name="The Broad Institute Genomics Platform"/>
            <consortium name="The Broad Institute Genome Sequencing Center for Infectious Disease"/>
            <person name="Wu L."/>
            <person name="Ma J."/>
        </authorList>
    </citation>
    <scope>NUCLEOTIDE SEQUENCE [LARGE SCALE GENOMIC DNA]</scope>
    <source>
        <strain evidence="5 6">JCM 14303</strain>
    </source>
</reference>
<dbReference type="PANTHER" id="PTHR38011">
    <property type="entry name" value="DIHYDROFOLATE REDUCTASE FAMILY PROTEIN (AFU_ORTHOLOGUE AFUA_8G06820)"/>
    <property type="match status" value="1"/>
</dbReference>
<dbReference type="Proteomes" id="UP001500363">
    <property type="component" value="Unassembled WGS sequence"/>
</dbReference>
<evidence type="ECO:0000259" key="4">
    <source>
        <dbReference type="Pfam" id="PF01872"/>
    </source>
</evidence>
<keyword evidence="6" id="KW-1185">Reference proteome</keyword>
<accession>A0ABN2AAL0</accession>
<gene>
    <name evidence="5" type="ORF">GCM10009741_11360</name>
</gene>
<name>A0ABN2AAL0_9ACTN</name>
<dbReference type="InterPro" id="IPR050765">
    <property type="entry name" value="Riboflavin_Biosynth_HTPR"/>
</dbReference>
<feature type="domain" description="Bacterial bifunctional deaminase-reductase C-terminal" evidence="4">
    <location>
        <begin position="2"/>
        <end position="230"/>
    </location>
</feature>
<sequence>MDGRIALRRGEPLMGDAASKVWQGMLPGSAAEVEQARTAELAERWGPQAVLEGSGSLVADSAGPVEHSEEFDESVEELRSDFLPVEVVGRAGREKWFTVVDSRGRIEWDIKSQGEYDVLVLVSRSTPAAHLAYLRRERIAYLVAGEDQVDLEAALRKMYDVLGVTCVVSTAGGGLNGALLRADLVDEIQLVISPALIGGLGTPTAFDGPELPAGQVPTRVRLLSTHTETDGLIWLGYEVVREETGGA</sequence>
<keyword evidence="3" id="KW-0560">Oxidoreductase</keyword>
<evidence type="ECO:0000256" key="1">
    <source>
        <dbReference type="ARBA" id="ARBA00005104"/>
    </source>
</evidence>
<dbReference type="InterPro" id="IPR024072">
    <property type="entry name" value="DHFR-like_dom_sf"/>
</dbReference>
<evidence type="ECO:0000256" key="3">
    <source>
        <dbReference type="ARBA" id="ARBA00023002"/>
    </source>
</evidence>
<dbReference type="EMBL" id="BAAANC010000001">
    <property type="protein sequence ID" value="GAA1514671.1"/>
    <property type="molecule type" value="Genomic_DNA"/>
</dbReference>
<evidence type="ECO:0000313" key="6">
    <source>
        <dbReference type="Proteomes" id="UP001500363"/>
    </source>
</evidence>
<proteinExistence type="predicted"/>
<dbReference type="PANTHER" id="PTHR38011:SF7">
    <property type="entry name" value="2,5-DIAMINO-6-RIBOSYLAMINO-4(3H)-PYRIMIDINONE 5'-PHOSPHATE REDUCTASE"/>
    <property type="match status" value="1"/>
</dbReference>
<dbReference type="Gene3D" id="3.40.430.10">
    <property type="entry name" value="Dihydrofolate Reductase, subunit A"/>
    <property type="match status" value="1"/>
</dbReference>